<evidence type="ECO:0000256" key="4">
    <source>
        <dbReference type="ARBA" id="ARBA00035269"/>
    </source>
</evidence>
<gene>
    <name evidence="7" type="ORF">VPNG_10322</name>
</gene>
<protein>
    <recommendedName>
        <fullName evidence="4">Large ribosomal subunit protein bL28m</fullName>
    </recommendedName>
</protein>
<keyword evidence="3" id="KW-0687">Ribonucleoprotein</keyword>
<dbReference type="SUPFAM" id="SSF143800">
    <property type="entry name" value="L28p-like"/>
    <property type="match status" value="1"/>
</dbReference>
<organism evidence="7 8">
    <name type="scientific">Cytospora leucostoma</name>
    <dbReference type="NCBI Taxonomy" id="1230097"/>
    <lineage>
        <taxon>Eukaryota</taxon>
        <taxon>Fungi</taxon>
        <taxon>Dikarya</taxon>
        <taxon>Ascomycota</taxon>
        <taxon>Pezizomycotina</taxon>
        <taxon>Sordariomycetes</taxon>
        <taxon>Sordariomycetidae</taxon>
        <taxon>Diaporthales</taxon>
        <taxon>Cytosporaceae</taxon>
        <taxon>Cytospora</taxon>
    </lineage>
</organism>
<dbReference type="InterPro" id="IPR037147">
    <property type="entry name" value="Ribosomal_bL28_sf"/>
</dbReference>
<dbReference type="InterPro" id="IPR034704">
    <property type="entry name" value="Ribosomal_bL28/bL31-like_sf"/>
</dbReference>
<dbReference type="Proteomes" id="UP000285146">
    <property type="component" value="Unassembled WGS sequence"/>
</dbReference>
<keyword evidence="8" id="KW-1185">Reference proteome</keyword>
<comment type="function">
    <text evidence="5">Component of the mitochondrial ribosome (mitoribosome), a dedicated translation machinery responsible for the synthesis of mitochondrial genome-encoded proteins, including at least some of the essential transmembrane subunits of the mitochondrial respiratory chain. The mitoribosomes are attached to the mitochondrial inner membrane and translation products are cotranslationally integrated into the membrane.</text>
</comment>
<sequence>MASTLRVGLPRPAAAAARTATTTTPQLLQAVCQRTTNSTSRRLFSTSPAVFAPGYPYQGVPRDVHGLSIPIPKPSSRNPEIPPYPYGPRQVYKQSNGGLYGSARIRFGNNVSEKHDVKTPRKWRPNLQRRRLWSEALRCFVQTRVTTRVLRTIDKVGGLDNYLLGDKSQRIKDLGPWGWKLRWRVMQSEVVRDRFRAERAALGLGPKSDKAIREEALSEAIALGIVPVATGAASSQALLDETQRMLDTEEDFLISKDEGFMKEQRA</sequence>
<dbReference type="GO" id="GO:0005762">
    <property type="term" value="C:mitochondrial large ribosomal subunit"/>
    <property type="evidence" value="ECO:0007669"/>
    <property type="project" value="TreeGrafter"/>
</dbReference>
<dbReference type="FunFam" id="2.30.170.40:FF:000003">
    <property type="entry name" value="54S ribosomal protein L24"/>
    <property type="match status" value="1"/>
</dbReference>
<evidence type="ECO:0000256" key="2">
    <source>
        <dbReference type="ARBA" id="ARBA00022980"/>
    </source>
</evidence>
<name>A0A423VBC6_9PEZI</name>
<accession>A0A423VBC6</accession>
<feature type="region of interest" description="Disordered" evidence="6">
    <location>
        <begin position="1"/>
        <end position="22"/>
    </location>
</feature>
<dbReference type="Pfam" id="PF00830">
    <property type="entry name" value="Ribosomal_L28"/>
    <property type="match status" value="1"/>
</dbReference>
<evidence type="ECO:0000313" key="8">
    <source>
        <dbReference type="Proteomes" id="UP000285146"/>
    </source>
</evidence>
<dbReference type="Gene3D" id="2.30.170.40">
    <property type="entry name" value="Ribosomal protein L28/L24"/>
    <property type="match status" value="1"/>
</dbReference>
<dbReference type="AlphaFoldDB" id="A0A423VBC6"/>
<dbReference type="FunCoup" id="A0A423VBC6">
    <property type="interactions" value="194"/>
</dbReference>
<dbReference type="InterPro" id="IPR026569">
    <property type="entry name" value="Ribosomal_bL28"/>
</dbReference>
<evidence type="ECO:0000256" key="3">
    <source>
        <dbReference type="ARBA" id="ARBA00023274"/>
    </source>
</evidence>
<comment type="similarity">
    <text evidence="1">Belongs to the bacterial ribosomal protein bL28 family.</text>
</comment>
<evidence type="ECO:0000313" key="7">
    <source>
        <dbReference type="EMBL" id="ROV88199.1"/>
    </source>
</evidence>
<dbReference type="PANTHER" id="PTHR13528:SF2">
    <property type="entry name" value="LARGE RIBOSOMAL SUBUNIT PROTEIN BL28M"/>
    <property type="match status" value="1"/>
</dbReference>
<evidence type="ECO:0000256" key="1">
    <source>
        <dbReference type="ARBA" id="ARBA00008760"/>
    </source>
</evidence>
<comment type="caution">
    <text evidence="7">The sequence shown here is derived from an EMBL/GenBank/DDBJ whole genome shotgun (WGS) entry which is preliminary data.</text>
</comment>
<dbReference type="InParanoid" id="A0A423VBC6"/>
<dbReference type="PANTHER" id="PTHR13528">
    <property type="entry name" value="39S RIBOSOMAL PROTEIN L28, MITOCHONDRIAL"/>
    <property type="match status" value="1"/>
</dbReference>
<evidence type="ECO:0000256" key="6">
    <source>
        <dbReference type="SAM" id="MobiDB-lite"/>
    </source>
</evidence>
<evidence type="ECO:0000256" key="5">
    <source>
        <dbReference type="ARBA" id="ARBA00037226"/>
    </source>
</evidence>
<feature type="compositionally biased region" description="Low complexity" evidence="6">
    <location>
        <begin position="9"/>
        <end position="22"/>
    </location>
</feature>
<dbReference type="OrthoDB" id="361870at2759"/>
<dbReference type="EMBL" id="LKEB01000123">
    <property type="protein sequence ID" value="ROV88199.1"/>
    <property type="molecule type" value="Genomic_DNA"/>
</dbReference>
<keyword evidence="2" id="KW-0689">Ribosomal protein</keyword>
<dbReference type="STRING" id="1230097.A0A423VBC6"/>
<reference evidence="7 8" key="1">
    <citation type="submission" date="2015-09" db="EMBL/GenBank/DDBJ databases">
        <title>Host preference determinants of Valsa canker pathogens revealed by comparative genomics.</title>
        <authorList>
            <person name="Yin Z."/>
            <person name="Huang L."/>
        </authorList>
    </citation>
    <scope>NUCLEOTIDE SEQUENCE [LARGE SCALE GENOMIC DNA]</scope>
    <source>
        <strain evidence="7 8">SXYLt</strain>
    </source>
</reference>
<dbReference type="GO" id="GO:0003735">
    <property type="term" value="F:structural constituent of ribosome"/>
    <property type="evidence" value="ECO:0007669"/>
    <property type="project" value="InterPro"/>
</dbReference>
<proteinExistence type="inferred from homology"/>